<name>A0A8S3XAM0_PARAO</name>
<gene>
    <name evidence="2" type="ORF">PAPOLLO_LOCUS16015</name>
</gene>
<feature type="region of interest" description="Disordered" evidence="1">
    <location>
        <begin position="52"/>
        <end position="73"/>
    </location>
</feature>
<sequence>MSIAPFTLGRPDGTLRKSVGSDTFTVRPVTISVGSDIILAYYQVWHRSHMSARSGGDTRLPTSHPPLPCSRHSRKQFRRRVCREDTFRPYRQFALAASSVNSNTRQSVNGKLLVRPNVNQL</sequence>
<reference evidence="2" key="1">
    <citation type="submission" date="2021-04" db="EMBL/GenBank/DDBJ databases">
        <authorList>
            <person name="Tunstrom K."/>
        </authorList>
    </citation>
    <scope>NUCLEOTIDE SEQUENCE</scope>
</reference>
<comment type="caution">
    <text evidence="2">The sequence shown here is derived from an EMBL/GenBank/DDBJ whole genome shotgun (WGS) entry which is preliminary data.</text>
</comment>
<keyword evidence="3" id="KW-1185">Reference proteome</keyword>
<protein>
    <submittedName>
        <fullName evidence="2">(apollo) hypothetical protein</fullName>
    </submittedName>
</protein>
<accession>A0A8S3XAM0</accession>
<dbReference type="AlphaFoldDB" id="A0A8S3XAM0"/>
<organism evidence="2 3">
    <name type="scientific">Parnassius apollo</name>
    <name type="common">Apollo butterfly</name>
    <name type="synonym">Papilio apollo</name>
    <dbReference type="NCBI Taxonomy" id="110799"/>
    <lineage>
        <taxon>Eukaryota</taxon>
        <taxon>Metazoa</taxon>
        <taxon>Ecdysozoa</taxon>
        <taxon>Arthropoda</taxon>
        <taxon>Hexapoda</taxon>
        <taxon>Insecta</taxon>
        <taxon>Pterygota</taxon>
        <taxon>Neoptera</taxon>
        <taxon>Endopterygota</taxon>
        <taxon>Lepidoptera</taxon>
        <taxon>Glossata</taxon>
        <taxon>Ditrysia</taxon>
        <taxon>Papilionoidea</taxon>
        <taxon>Papilionidae</taxon>
        <taxon>Parnassiinae</taxon>
        <taxon>Parnassini</taxon>
        <taxon>Parnassius</taxon>
        <taxon>Parnassius</taxon>
    </lineage>
</organism>
<dbReference type="EMBL" id="CAJQZP010001060">
    <property type="protein sequence ID" value="CAG5013862.1"/>
    <property type="molecule type" value="Genomic_DNA"/>
</dbReference>
<evidence type="ECO:0000313" key="2">
    <source>
        <dbReference type="EMBL" id="CAG5013862.1"/>
    </source>
</evidence>
<evidence type="ECO:0000256" key="1">
    <source>
        <dbReference type="SAM" id="MobiDB-lite"/>
    </source>
</evidence>
<proteinExistence type="predicted"/>
<dbReference type="Proteomes" id="UP000691718">
    <property type="component" value="Unassembled WGS sequence"/>
</dbReference>
<evidence type="ECO:0000313" key="3">
    <source>
        <dbReference type="Proteomes" id="UP000691718"/>
    </source>
</evidence>